<reference evidence="2" key="1">
    <citation type="journal article" date="2019" name="Int. J. Syst. Evol. Microbiol.">
        <title>The Global Catalogue of Microorganisms (GCM) 10K type strain sequencing project: providing services to taxonomists for standard genome sequencing and annotation.</title>
        <authorList>
            <consortium name="The Broad Institute Genomics Platform"/>
            <consortium name="The Broad Institute Genome Sequencing Center for Infectious Disease"/>
            <person name="Wu L."/>
            <person name="Ma J."/>
        </authorList>
    </citation>
    <scope>NUCLEOTIDE SEQUENCE [LARGE SCALE GENOMIC DNA]</scope>
    <source>
        <strain evidence="2">JCM 16545</strain>
    </source>
</reference>
<comment type="caution">
    <text evidence="1">The sequence shown here is derived from an EMBL/GenBank/DDBJ whole genome shotgun (WGS) entry which is preliminary data.</text>
</comment>
<protein>
    <submittedName>
        <fullName evidence="1">Uncharacterized protein</fullName>
    </submittedName>
</protein>
<organism evidence="1 2">
    <name type="scientific">Pontibacter silvestris</name>
    <dbReference type="NCBI Taxonomy" id="2305183"/>
    <lineage>
        <taxon>Bacteria</taxon>
        <taxon>Pseudomonadati</taxon>
        <taxon>Bacteroidota</taxon>
        <taxon>Cytophagia</taxon>
        <taxon>Cytophagales</taxon>
        <taxon>Hymenobacteraceae</taxon>
        <taxon>Pontibacter</taxon>
    </lineage>
</organism>
<keyword evidence="2" id="KW-1185">Reference proteome</keyword>
<dbReference type="RefSeq" id="WP_229959114.1">
    <property type="nucleotide sequence ID" value="NZ_JAJJWI010000004.1"/>
</dbReference>
<accession>A0ABW4X136</accession>
<evidence type="ECO:0000313" key="1">
    <source>
        <dbReference type="EMBL" id="MFD2068703.1"/>
    </source>
</evidence>
<sequence length="50" mass="5240">MQDLIKKLQLKAGQSLLLIQAPEAVEAALKPDGFAVTAVEELPVAGTLPL</sequence>
<name>A0ABW4X136_9BACT</name>
<dbReference type="EMBL" id="JBHUHV010000054">
    <property type="protein sequence ID" value="MFD2068703.1"/>
    <property type="molecule type" value="Genomic_DNA"/>
</dbReference>
<dbReference type="Proteomes" id="UP001597369">
    <property type="component" value="Unassembled WGS sequence"/>
</dbReference>
<proteinExistence type="predicted"/>
<gene>
    <name evidence="1" type="ORF">ACFSKU_17570</name>
</gene>
<evidence type="ECO:0000313" key="2">
    <source>
        <dbReference type="Proteomes" id="UP001597369"/>
    </source>
</evidence>